<evidence type="ECO:0000313" key="1">
    <source>
        <dbReference type="EMBL" id="KAK7046772.1"/>
    </source>
</evidence>
<keyword evidence="2" id="KW-1185">Reference proteome</keyword>
<name>A0AAW0D342_9AGAR</name>
<accession>A0AAW0D342</accession>
<sequence length="81" mass="9132">MSNSAFAFLDSLPLPPDFNVADIKGNSSDEEKLSAAKGFFHYFPGVFGSDILKRLRVTTMNFDEGKRECEFIKELAHEPFL</sequence>
<reference evidence="1 2" key="1">
    <citation type="journal article" date="2024" name="J Genomics">
        <title>Draft genome sequencing and assembly of Favolaschia claudopus CIRM-BRFM 2984 isolated from oak limbs.</title>
        <authorList>
            <person name="Navarro D."/>
            <person name="Drula E."/>
            <person name="Chaduli D."/>
            <person name="Cazenave R."/>
            <person name="Ahrendt S."/>
            <person name="Wang J."/>
            <person name="Lipzen A."/>
            <person name="Daum C."/>
            <person name="Barry K."/>
            <person name="Grigoriev I.V."/>
            <person name="Favel A."/>
            <person name="Rosso M.N."/>
            <person name="Martin F."/>
        </authorList>
    </citation>
    <scope>NUCLEOTIDE SEQUENCE [LARGE SCALE GENOMIC DNA]</scope>
    <source>
        <strain evidence="1 2">CIRM-BRFM 2984</strain>
    </source>
</reference>
<proteinExistence type="predicted"/>
<dbReference type="EMBL" id="JAWWNJ010000010">
    <property type="protein sequence ID" value="KAK7046772.1"/>
    <property type="molecule type" value="Genomic_DNA"/>
</dbReference>
<organism evidence="1 2">
    <name type="scientific">Favolaschia claudopus</name>
    <dbReference type="NCBI Taxonomy" id="2862362"/>
    <lineage>
        <taxon>Eukaryota</taxon>
        <taxon>Fungi</taxon>
        <taxon>Dikarya</taxon>
        <taxon>Basidiomycota</taxon>
        <taxon>Agaricomycotina</taxon>
        <taxon>Agaricomycetes</taxon>
        <taxon>Agaricomycetidae</taxon>
        <taxon>Agaricales</taxon>
        <taxon>Marasmiineae</taxon>
        <taxon>Mycenaceae</taxon>
        <taxon>Favolaschia</taxon>
    </lineage>
</organism>
<gene>
    <name evidence="1" type="ORF">R3P38DRAFT_3176040</name>
</gene>
<protein>
    <submittedName>
        <fullName evidence="1">Uncharacterized protein</fullName>
    </submittedName>
</protein>
<evidence type="ECO:0000313" key="2">
    <source>
        <dbReference type="Proteomes" id="UP001362999"/>
    </source>
</evidence>
<dbReference type="AlphaFoldDB" id="A0AAW0D342"/>
<comment type="caution">
    <text evidence="1">The sequence shown here is derived from an EMBL/GenBank/DDBJ whole genome shotgun (WGS) entry which is preliminary data.</text>
</comment>
<dbReference type="Proteomes" id="UP001362999">
    <property type="component" value="Unassembled WGS sequence"/>
</dbReference>